<evidence type="ECO:0000313" key="3">
    <source>
        <dbReference type="RefSeq" id="XP_004488406.1"/>
    </source>
</evidence>
<dbReference type="Proteomes" id="UP000087171">
    <property type="component" value="Chromosome Ca1"/>
</dbReference>
<dbReference type="PaxDb" id="3827-XP_004488406.1"/>
<reference evidence="3" key="2">
    <citation type="submission" date="2025-08" db="UniProtKB">
        <authorList>
            <consortium name="RefSeq"/>
        </authorList>
    </citation>
    <scope>IDENTIFICATION</scope>
    <source>
        <tissue evidence="3">Etiolated seedlings</tissue>
    </source>
</reference>
<evidence type="ECO:0000256" key="1">
    <source>
        <dbReference type="SAM" id="Coils"/>
    </source>
</evidence>
<sequence>MVVPFGLIWIDPSYKEISNRAKKNRASSKGGVVHTGGSISIDEHTIWMAEELGRDPTMDEVFLKTHTKKNDNSWVDKRAKKTYKHFKVSCSMLEASSSCSQVVNVEALSDIWVQFVGGKNKRRIYGAGDISSLYRSGVASLVADSRPFRGCTNVLSQHSNEIAAQITAFEERANAAEHEAREELWKVEQRRQEELRKVEQQSEQRTTEL</sequence>
<dbReference type="InterPro" id="IPR004252">
    <property type="entry name" value="Probable_transposase_24"/>
</dbReference>
<organism evidence="2 3">
    <name type="scientific">Cicer arietinum</name>
    <name type="common">Chickpea</name>
    <name type="synonym">Garbanzo</name>
    <dbReference type="NCBI Taxonomy" id="3827"/>
    <lineage>
        <taxon>Eukaryota</taxon>
        <taxon>Viridiplantae</taxon>
        <taxon>Streptophyta</taxon>
        <taxon>Embryophyta</taxon>
        <taxon>Tracheophyta</taxon>
        <taxon>Spermatophyta</taxon>
        <taxon>Magnoliopsida</taxon>
        <taxon>eudicotyledons</taxon>
        <taxon>Gunneridae</taxon>
        <taxon>Pentapetalae</taxon>
        <taxon>rosids</taxon>
        <taxon>fabids</taxon>
        <taxon>Fabales</taxon>
        <taxon>Fabaceae</taxon>
        <taxon>Papilionoideae</taxon>
        <taxon>50 kb inversion clade</taxon>
        <taxon>NPAAA clade</taxon>
        <taxon>Hologalegina</taxon>
        <taxon>IRL clade</taxon>
        <taxon>Cicereae</taxon>
        <taxon>Cicer</taxon>
    </lineage>
</organism>
<dbReference type="Pfam" id="PF03004">
    <property type="entry name" value="Transposase_24"/>
    <property type="match status" value="1"/>
</dbReference>
<dbReference type="AlphaFoldDB" id="A0A1S2XF49"/>
<accession>A0A1S2XF49</accession>
<proteinExistence type="predicted"/>
<feature type="coiled-coil region" evidence="1">
    <location>
        <begin position="159"/>
        <end position="204"/>
    </location>
</feature>
<reference evidence="2" key="1">
    <citation type="journal article" date="2013" name="Nat. Biotechnol.">
        <title>Draft genome sequence of chickpea (Cicer arietinum) provides a resource for trait improvement.</title>
        <authorList>
            <person name="Varshney R.K."/>
            <person name="Song C."/>
            <person name="Saxena R.K."/>
            <person name="Azam S."/>
            <person name="Yu S."/>
            <person name="Sharpe A.G."/>
            <person name="Cannon S."/>
            <person name="Baek J."/>
            <person name="Rosen B.D."/>
            <person name="Tar'an B."/>
            <person name="Millan T."/>
            <person name="Zhang X."/>
            <person name="Ramsay L.D."/>
            <person name="Iwata A."/>
            <person name="Wang Y."/>
            <person name="Nelson W."/>
            <person name="Farmer A.D."/>
            <person name="Gaur P.M."/>
            <person name="Soderlund C."/>
            <person name="Penmetsa R.V."/>
            <person name="Xu C."/>
            <person name="Bharti A.K."/>
            <person name="He W."/>
            <person name="Winter P."/>
            <person name="Zhao S."/>
            <person name="Hane J.K."/>
            <person name="Carrasquilla-Garcia N."/>
            <person name="Condie J.A."/>
            <person name="Upadhyaya H.D."/>
            <person name="Luo M.C."/>
            <person name="Thudi M."/>
            <person name="Gowda C.L."/>
            <person name="Singh N.P."/>
            <person name="Lichtenzveig J."/>
            <person name="Gali K.K."/>
            <person name="Rubio J."/>
            <person name="Nadarajan N."/>
            <person name="Dolezel J."/>
            <person name="Bansal K.C."/>
            <person name="Xu X."/>
            <person name="Edwards D."/>
            <person name="Zhang G."/>
            <person name="Kahl G."/>
            <person name="Gil J."/>
            <person name="Singh K.B."/>
            <person name="Datta S.K."/>
            <person name="Jackson S.A."/>
            <person name="Wang J."/>
            <person name="Cook D.R."/>
        </authorList>
    </citation>
    <scope>NUCLEOTIDE SEQUENCE [LARGE SCALE GENOMIC DNA]</scope>
    <source>
        <strain evidence="2">cv. CDC Frontier</strain>
    </source>
</reference>
<keyword evidence="2" id="KW-1185">Reference proteome</keyword>
<dbReference type="OrthoDB" id="1704428at2759"/>
<keyword evidence="1" id="KW-0175">Coiled coil</keyword>
<protein>
    <submittedName>
        <fullName evidence="3">Uncharacterized protein LOC101501539</fullName>
    </submittedName>
</protein>
<name>A0A1S2XF49_CICAR</name>
<dbReference type="RefSeq" id="XP_004488406.1">
    <property type="nucleotide sequence ID" value="XM_004488349.1"/>
</dbReference>
<evidence type="ECO:0000313" key="2">
    <source>
        <dbReference type="Proteomes" id="UP000087171"/>
    </source>
</evidence>
<gene>
    <name evidence="3" type="primary">LOC101501539</name>
</gene>